<dbReference type="EMBL" id="LR796438">
    <property type="protein sequence ID" value="CAB4144883.1"/>
    <property type="molecule type" value="Genomic_DNA"/>
</dbReference>
<dbReference type="EMBL" id="LR797240">
    <property type="protein sequence ID" value="CAB4195491.1"/>
    <property type="molecule type" value="Genomic_DNA"/>
</dbReference>
<dbReference type="EMBL" id="LR796845">
    <property type="protein sequence ID" value="CAB4169349.1"/>
    <property type="molecule type" value="Genomic_DNA"/>
</dbReference>
<gene>
    <name evidence="3" type="ORF">UFOVP1296_16</name>
    <name evidence="1" type="ORF">UFOVP471_78</name>
    <name evidence="2" type="ORF">UFOVP890_16</name>
</gene>
<accession>A0A6J5PBW7</accession>
<reference evidence="2" key="1">
    <citation type="submission" date="2020-05" db="EMBL/GenBank/DDBJ databases">
        <authorList>
            <person name="Chiriac C."/>
            <person name="Salcher M."/>
            <person name="Ghai R."/>
            <person name="Kavagutti S V."/>
        </authorList>
    </citation>
    <scope>NUCLEOTIDE SEQUENCE</scope>
</reference>
<proteinExistence type="predicted"/>
<evidence type="ECO:0000313" key="1">
    <source>
        <dbReference type="EMBL" id="CAB4144883.1"/>
    </source>
</evidence>
<evidence type="ECO:0000313" key="3">
    <source>
        <dbReference type="EMBL" id="CAB4195491.1"/>
    </source>
</evidence>
<evidence type="ECO:0000313" key="2">
    <source>
        <dbReference type="EMBL" id="CAB4169349.1"/>
    </source>
</evidence>
<organism evidence="2">
    <name type="scientific">uncultured Caudovirales phage</name>
    <dbReference type="NCBI Taxonomy" id="2100421"/>
    <lineage>
        <taxon>Viruses</taxon>
        <taxon>Duplodnaviria</taxon>
        <taxon>Heunggongvirae</taxon>
        <taxon>Uroviricota</taxon>
        <taxon>Caudoviricetes</taxon>
        <taxon>Peduoviridae</taxon>
        <taxon>Maltschvirus</taxon>
        <taxon>Maltschvirus maltsch</taxon>
    </lineage>
</organism>
<name>A0A6J5PBW7_9CAUD</name>
<protein>
    <submittedName>
        <fullName evidence="2">Uncharacterized protein</fullName>
    </submittedName>
</protein>
<sequence>MESFISKTDIGILYALHHTALQIVTDQEWLGVIGEVRKAGGIRNTDGYARFVLEQATQQIVLEKAAQNFGGNRSAAGSYAANMRWRGSNSGGLGAAQTQARQAAEARWGGAKDKAKVSDGAVATSNPAGAGEAMNMEKIGVASSAAIDSVGKDSPAGKAIAGANKDLAASRKADVNGNSFEAWNSAASAEFAVRPHAQARGAKAPVKRLHGMLERLVLDMTDAFYAERAA</sequence>